<dbReference type="Gene3D" id="2.60.210.10">
    <property type="entry name" value="Apoptosis, Tumor Necrosis Factor Receptor Associated Protein 2, Chain A"/>
    <property type="match status" value="2"/>
</dbReference>
<protein>
    <recommendedName>
        <fullName evidence="1">BTB domain-containing protein</fullName>
    </recommendedName>
</protein>
<dbReference type="InterPro" id="IPR002083">
    <property type="entry name" value="MATH/TRAF_dom"/>
</dbReference>
<feature type="domain" description="BTB" evidence="1">
    <location>
        <begin position="338"/>
        <end position="405"/>
    </location>
</feature>
<dbReference type="Gene3D" id="1.25.40.420">
    <property type="match status" value="1"/>
</dbReference>
<sequence length="500" mass="57495">MSSGDFSPEFLPKHGLFTFIWKIYNFSFSPHGEKGRLESPRFNVESLDNSEWYLGVFPGRAPVTCHVYRPDNKEEPEFIRTNYMYSFLTADETRQYWCEMKNLNFKRGTNLGYIELDRRIRNFKDIFLPNDTLTVVFHMWKNNDCATTINTRCTARTSICVERRLFDYQINNFLQYRCRSNIPVKVASKRLPSFEMIFSCTGGAVFDEKLLIKIRRLANAEKKSIFLACKISVLNKNGDVGFSAKEEHRFSASENETEWLFPPFIRVNKIASSADMYFKTKSLTLRCEFAISHGILFSEIEECSYEVPEDQTNTLSLEAERKTVANDLLNMCNQGTLCDVKLSSGDETLPAHWLILCARSDVFKAMFESDMTEKASGIVTIPNLEVEDLKRLVVFLYTDSLEDLSIDSATSLYTVADLYQIEELKRKCANFLVCGISVANVCACLQFGDLYQDDILMNAVTAFICERKDVVYKSDDWKNLMLVDSNLTARIMLFVSNETI</sequence>
<dbReference type="Pfam" id="PF00651">
    <property type="entry name" value="BTB"/>
    <property type="match status" value="1"/>
</dbReference>
<comment type="caution">
    <text evidence="2">The sequence shown here is derived from an EMBL/GenBank/DDBJ whole genome shotgun (WGS) entry which is preliminary data.</text>
</comment>
<evidence type="ECO:0000313" key="2">
    <source>
        <dbReference type="EMBL" id="KAG8181574.1"/>
    </source>
</evidence>
<name>A0AAV6UC36_9ARAC</name>
<dbReference type="GO" id="GO:0030163">
    <property type="term" value="P:protein catabolic process"/>
    <property type="evidence" value="ECO:0007669"/>
    <property type="project" value="UniProtKB-ARBA"/>
</dbReference>
<dbReference type="CDD" id="cd18186">
    <property type="entry name" value="BTB_POZ_ZBTB_KLHL-like"/>
    <property type="match status" value="1"/>
</dbReference>
<evidence type="ECO:0000313" key="3">
    <source>
        <dbReference type="Proteomes" id="UP000827092"/>
    </source>
</evidence>
<dbReference type="InterPro" id="IPR008974">
    <property type="entry name" value="TRAF-like"/>
</dbReference>
<dbReference type="CDD" id="cd00121">
    <property type="entry name" value="MATH"/>
    <property type="match status" value="1"/>
</dbReference>
<dbReference type="InterPro" id="IPR000210">
    <property type="entry name" value="BTB/POZ_dom"/>
</dbReference>
<keyword evidence="3" id="KW-1185">Reference proteome</keyword>
<dbReference type="AlphaFoldDB" id="A0AAV6UC36"/>
<dbReference type="CDD" id="cd14733">
    <property type="entry name" value="BACK"/>
    <property type="match status" value="1"/>
</dbReference>
<dbReference type="SUPFAM" id="SSF54695">
    <property type="entry name" value="POZ domain"/>
    <property type="match status" value="1"/>
</dbReference>
<gene>
    <name evidence="2" type="ORF">JTE90_017324</name>
</gene>
<dbReference type="InterPro" id="IPR011333">
    <property type="entry name" value="SKP1/BTB/POZ_sf"/>
</dbReference>
<proteinExistence type="predicted"/>
<dbReference type="Proteomes" id="UP000827092">
    <property type="component" value="Unassembled WGS sequence"/>
</dbReference>
<dbReference type="PANTHER" id="PTHR24413">
    <property type="entry name" value="SPECKLE-TYPE POZ PROTEIN"/>
    <property type="match status" value="1"/>
</dbReference>
<dbReference type="PROSITE" id="PS50097">
    <property type="entry name" value="BTB"/>
    <property type="match status" value="1"/>
</dbReference>
<dbReference type="SUPFAM" id="SSF49599">
    <property type="entry name" value="TRAF domain-like"/>
    <property type="match status" value="2"/>
</dbReference>
<reference evidence="2 3" key="1">
    <citation type="journal article" date="2022" name="Nat. Ecol. Evol.">
        <title>A masculinizing supergene underlies an exaggerated male reproductive morph in a spider.</title>
        <authorList>
            <person name="Hendrickx F."/>
            <person name="De Corte Z."/>
            <person name="Sonet G."/>
            <person name="Van Belleghem S.M."/>
            <person name="Kostlbacher S."/>
            <person name="Vangestel C."/>
        </authorList>
    </citation>
    <scope>NUCLEOTIDE SEQUENCE [LARGE SCALE GENOMIC DNA]</scope>
    <source>
        <strain evidence="2">W744_W776</strain>
    </source>
</reference>
<dbReference type="SMART" id="SM00225">
    <property type="entry name" value="BTB"/>
    <property type="match status" value="1"/>
</dbReference>
<organism evidence="2 3">
    <name type="scientific">Oedothorax gibbosus</name>
    <dbReference type="NCBI Taxonomy" id="931172"/>
    <lineage>
        <taxon>Eukaryota</taxon>
        <taxon>Metazoa</taxon>
        <taxon>Ecdysozoa</taxon>
        <taxon>Arthropoda</taxon>
        <taxon>Chelicerata</taxon>
        <taxon>Arachnida</taxon>
        <taxon>Araneae</taxon>
        <taxon>Araneomorphae</taxon>
        <taxon>Entelegynae</taxon>
        <taxon>Araneoidea</taxon>
        <taxon>Linyphiidae</taxon>
        <taxon>Erigoninae</taxon>
        <taxon>Oedothorax</taxon>
    </lineage>
</organism>
<accession>A0AAV6UC36</accession>
<dbReference type="Gene3D" id="3.30.710.10">
    <property type="entry name" value="Potassium Channel Kv1.1, Chain A"/>
    <property type="match status" value="1"/>
</dbReference>
<dbReference type="EMBL" id="JAFNEN010000507">
    <property type="protein sequence ID" value="KAG8181574.1"/>
    <property type="molecule type" value="Genomic_DNA"/>
</dbReference>
<evidence type="ECO:0000259" key="1">
    <source>
        <dbReference type="PROSITE" id="PS50097"/>
    </source>
</evidence>